<feature type="active site" description="Proton acceptor" evidence="4">
    <location>
        <position position="270"/>
    </location>
</feature>
<sequence>MSSRVLATCKAHRSIELRGCHALSTSTSPTLQLPTSSPATKHPNGARLLALDGGGVRGIMSLVVLQNIMKRIQVRRGLKEEPRPVDYFELAAGTSTGGIIGLLLFRFRMTATEAIKTYDEIAKDIFKPKVYGYSINFLGEKISSWVNNSKSVVQNSRFDGEPLKRAVQRVVADHGLDKDDKALKGDALLQHPAAGRMIICTTAQDRAETALMKTYKDNNNYVSSVANGIMKEHRDKITICLAMRATSAAPTYFPEVKWPEGAKRQLTFWDGGLLNNNPIDQLWNSRYDLVKPGEPEPKISCVISLGTGWERADSPKDSLLKITGVLSTVMAFSTNTNAKAKDFSRHISMLNQRAEHADTKYIRFNPSLGRNKIGLADYNKMELLKKLARNSVTHPKAHEWIEKAVDAICPKDRIEKLPVSRMAGRNPQKTQTSSQEEWGRPLQSTNQPPLPFEIRLMIAELVIQEEEMTRENARQRARRMRRYQQELRAQQEQRTTRLLQLVAAGAEWQVVIEKESFASLKLQSVADILRLGRIVDRRRERYVKRIRLHIELADYDHDVCQLAEDEDTMRLNNNIFSQHLIPLLNILSQWNGSSGVTLDLSAASRSDALHTFNKLETDVDDFQWVNVSPIHDWGLGARKRTLGSLLDLVSHDNIQVVLPRVPAVARFIFTRRHFRSLSPETVRLVLGCFPNVEQVAYEPYAGVDAEAQSARDAANRALLKGLPKSARTLSLWECVRLYLNEEPIKNINHDLVLAAVNASHRLDSLCVTFVLEAHDFFNVKLPTNLAPWRNLHTLSLTSSWLTTEDSALMNRVLFAAGEKAQLMPQSRIMELWHHKWGRSAGTPGCFLFRYEAGDGLARVTVYCKKLPDFSLAKEVKEAWKAVAGGRLEFCVMGLERFYAGYFQYPKIGRLLGVLRQDLGGGPYGLRTWGVDM</sequence>
<evidence type="ECO:0000256" key="2">
    <source>
        <dbReference type="ARBA" id="ARBA00022963"/>
    </source>
</evidence>
<feature type="coiled-coil region" evidence="5">
    <location>
        <begin position="456"/>
        <end position="493"/>
    </location>
</feature>
<accession>A0A8H3ZNN3</accession>
<dbReference type="InterPro" id="IPR016035">
    <property type="entry name" value="Acyl_Trfase/lysoPLipase"/>
</dbReference>
<feature type="short sequence motif" description="DGA/G" evidence="4">
    <location>
        <begin position="270"/>
        <end position="272"/>
    </location>
</feature>
<organism evidence="8 9">
    <name type="scientific">Colletotrichum asianum</name>
    <dbReference type="NCBI Taxonomy" id="702518"/>
    <lineage>
        <taxon>Eukaryota</taxon>
        <taxon>Fungi</taxon>
        <taxon>Dikarya</taxon>
        <taxon>Ascomycota</taxon>
        <taxon>Pezizomycotina</taxon>
        <taxon>Sordariomycetes</taxon>
        <taxon>Hypocreomycetidae</taxon>
        <taxon>Glomerellales</taxon>
        <taxon>Glomerellaceae</taxon>
        <taxon>Colletotrichum</taxon>
        <taxon>Colletotrichum gloeosporioides species complex</taxon>
    </lineage>
</organism>
<keyword evidence="5" id="KW-0175">Coiled coil</keyword>
<dbReference type="SUPFAM" id="SSF52151">
    <property type="entry name" value="FabD/lysophospholipase-like"/>
    <property type="match status" value="1"/>
</dbReference>
<feature type="region of interest" description="Disordered" evidence="6">
    <location>
        <begin position="421"/>
        <end position="444"/>
    </location>
</feature>
<feature type="active site" description="Nucleophile" evidence="4">
    <location>
        <position position="95"/>
    </location>
</feature>
<evidence type="ECO:0000256" key="1">
    <source>
        <dbReference type="ARBA" id="ARBA00022801"/>
    </source>
</evidence>
<reference evidence="8 9" key="1">
    <citation type="submission" date="2019-12" db="EMBL/GenBank/DDBJ databases">
        <title>A genome sequence resource for the geographically widespread anthracnose pathogen Colletotrichum asianum.</title>
        <authorList>
            <person name="Meng Y."/>
        </authorList>
    </citation>
    <scope>NUCLEOTIDE SEQUENCE [LARGE SCALE GENOMIC DNA]</scope>
    <source>
        <strain evidence="8 9">ICMP 18580</strain>
    </source>
</reference>
<feature type="compositionally biased region" description="Polar residues" evidence="6">
    <location>
        <begin position="427"/>
        <end position="444"/>
    </location>
</feature>
<dbReference type="AlphaFoldDB" id="A0A8H3ZNN3"/>
<keyword evidence="3 4" id="KW-0443">Lipid metabolism</keyword>
<dbReference type="GO" id="GO:0047499">
    <property type="term" value="F:calcium-independent phospholipase A2 activity"/>
    <property type="evidence" value="ECO:0007669"/>
    <property type="project" value="TreeGrafter"/>
</dbReference>
<gene>
    <name evidence="8" type="ORF">GQ607_010620</name>
</gene>
<keyword evidence="1 4" id="KW-0378">Hydrolase</keyword>
<keyword evidence="9" id="KW-1185">Reference proteome</keyword>
<name>A0A8H3ZNN3_9PEZI</name>
<dbReference type="EMBL" id="WOWK01000064">
    <property type="protein sequence ID" value="KAF0322117.1"/>
    <property type="molecule type" value="Genomic_DNA"/>
</dbReference>
<dbReference type="GO" id="GO:0019369">
    <property type="term" value="P:arachidonate metabolic process"/>
    <property type="evidence" value="ECO:0007669"/>
    <property type="project" value="TreeGrafter"/>
</dbReference>
<dbReference type="Pfam" id="PF20183">
    <property type="entry name" value="DUF6546"/>
    <property type="match status" value="1"/>
</dbReference>
<feature type="short sequence motif" description="GXSXG" evidence="4">
    <location>
        <begin position="93"/>
        <end position="97"/>
    </location>
</feature>
<dbReference type="PANTHER" id="PTHR24185:SF1">
    <property type="entry name" value="CALCIUM-INDEPENDENT PHOSPHOLIPASE A2-GAMMA"/>
    <property type="match status" value="1"/>
</dbReference>
<dbReference type="InterPro" id="IPR046676">
    <property type="entry name" value="DUF6546"/>
</dbReference>
<dbReference type="GO" id="GO:0016042">
    <property type="term" value="P:lipid catabolic process"/>
    <property type="evidence" value="ECO:0007669"/>
    <property type="project" value="UniProtKB-UniRule"/>
</dbReference>
<evidence type="ECO:0000313" key="8">
    <source>
        <dbReference type="EMBL" id="KAF0322117.1"/>
    </source>
</evidence>
<feature type="domain" description="PNPLA" evidence="7">
    <location>
        <begin position="49"/>
        <end position="283"/>
    </location>
</feature>
<dbReference type="GO" id="GO:0046486">
    <property type="term" value="P:glycerolipid metabolic process"/>
    <property type="evidence" value="ECO:0007669"/>
    <property type="project" value="UniProtKB-ARBA"/>
</dbReference>
<dbReference type="Pfam" id="PF01734">
    <property type="entry name" value="Patatin"/>
    <property type="match status" value="1"/>
</dbReference>
<evidence type="ECO:0000256" key="5">
    <source>
        <dbReference type="SAM" id="Coils"/>
    </source>
</evidence>
<feature type="short sequence motif" description="GXGXXG" evidence="4">
    <location>
        <begin position="53"/>
        <end position="58"/>
    </location>
</feature>
<dbReference type="GO" id="GO:0016020">
    <property type="term" value="C:membrane"/>
    <property type="evidence" value="ECO:0007669"/>
    <property type="project" value="TreeGrafter"/>
</dbReference>
<evidence type="ECO:0000256" key="6">
    <source>
        <dbReference type="SAM" id="MobiDB-lite"/>
    </source>
</evidence>
<protein>
    <submittedName>
        <fullName evidence="8">Patatin-like phospholipase</fullName>
    </submittedName>
</protein>
<evidence type="ECO:0000256" key="4">
    <source>
        <dbReference type="PROSITE-ProRule" id="PRU01161"/>
    </source>
</evidence>
<proteinExistence type="predicted"/>
<dbReference type="Gene3D" id="3.40.1090.10">
    <property type="entry name" value="Cytosolic phospholipase A2 catalytic domain"/>
    <property type="match status" value="1"/>
</dbReference>
<dbReference type="PROSITE" id="PS51635">
    <property type="entry name" value="PNPLA"/>
    <property type="match status" value="1"/>
</dbReference>
<comment type="caution">
    <text evidence="8">The sequence shown here is derived from an EMBL/GenBank/DDBJ whole genome shotgun (WGS) entry which is preliminary data.</text>
</comment>
<evidence type="ECO:0000256" key="3">
    <source>
        <dbReference type="ARBA" id="ARBA00023098"/>
    </source>
</evidence>
<dbReference type="CDD" id="cd07216">
    <property type="entry name" value="Pat17_PNPLA8_PNPLA9_like3"/>
    <property type="match status" value="1"/>
</dbReference>
<evidence type="ECO:0000313" key="9">
    <source>
        <dbReference type="Proteomes" id="UP000434172"/>
    </source>
</evidence>
<keyword evidence="2 4" id="KW-0442">Lipid degradation</keyword>
<dbReference type="PANTHER" id="PTHR24185">
    <property type="entry name" value="CALCIUM-INDEPENDENT PHOSPHOLIPASE A2-GAMMA"/>
    <property type="match status" value="1"/>
</dbReference>
<evidence type="ECO:0000259" key="7">
    <source>
        <dbReference type="PROSITE" id="PS51635"/>
    </source>
</evidence>
<dbReference type="OrthoDB" id="1658288at2759"/>
<dbReference type="Proteomes" id="UP000434172">
    <property type="component" value="Unassembled WGS sequence"/>
</dbReference>
<dbReference type="InterPro" id="IPR002641">
    <property type="entry name" value="PNPLA_dom"/>
</dbReference>